<name>A0A170NMU2_9CLOT</name>
<evidence type="ECO:0000313" key="4">
    <source>
        <dbReference type="Proteomes" id="UP000077384"/>
    </source>
</evidence>
<protein>
    <submittedName>
        <fullName evidence="2">Uncharacterized protein</fullName>
    </submittedName>
</protein>
<dbReference type="PATRIC" id="fig|1705578.3.peg.551"/>
<dbReference type="Proteomes" id="UP000077384">
    <property type="component" value="Unassembled WGS sequence"/>
</dbReference>
<evidence type="ECO:0000313" key="5">
    <source>
        <dbReference type="Proteomes" id="UP000093694"/>
    </source>
</evidence>
<sequence>MNLRGRGNYMENRQILIGQLETIRKIIIRINGLDQERVKYEKKGKKTVQISGSLFVLFLSFGIISKESYNSVASLSSFFIGKDVNTNIFKYYASRFTAILAGIFILTIIYRLVSKQINSNIIDQIVIDIQKLRTRIEQNGVVHSDYCNENALNAFIGYLKRGQARNLQECINCYTNSQYVDRIVNGLEGIRSSISKK</sequence>
<evidence type="ECO:0000313" key="3">
    <source>
        <dbReference type="EMBL" id="OBR95400.1"/>
    </source>
</evidence>
<reference evidence="3 5" key="2">
    <citation type="journal article" date="2016" name="Front. Microbiol.">
        <title>Industrial Acetogenic Biocatalysts: A Comparative Metabolic and Genomic Analysis.</title>
        <authorList>
            <person name="Bengelsdorf F."/>
            <person name="Poehlein A."/>
            <person name="Sonja S."/>
            <person name="Erz C."/>
            <person name="Hummel T."/>
            <person name="Hoffmeister S."/>
            <person name="Daniel R."/>
            <person name="Durre P."/>
        </authorList>
    </citation>
    <scope>NUCLEOTIDE SEQUENCE [LARGE SCALE GENOMIC DNA]</scope>
    <source>
        <strain evidence="3 5">PTA-10522</strain>
    </source>
</reference>
<feature type="transmembrane region" description="Helical" evidence="1">
    <location>
        <begin position="47"/>
        <end position="65"/>
    </location>
</feature>
<evidence type="ECO:0000313" key="2">
    <source>
        <dbReference type="EMBL" id="OAA93217.1"/>
    </source>
</evidence>
<dbReference type="EMBL" id="LROR01000038">
    <property type="protein sequence ID" value="OBR95400.1"/>
    <property type="molecule type" value="Genomic_DNA"/>
</dbReference>
<keyword evidence="5" id="KW-1185">Reference proteome</keyword>
<evidence type="ECO:0000256" key="1">
    <source>
        <dbReference type="SAM" id="Phobius"/>
    </source>
</evidence>
<dbReference type="AlphaFoldDB" id="A0A170NMU2"/>
<feature type="transmembrane region" description="Helical" evidence="1">
    <location>
        <begin position="92"/>
        <end position="113"/>
    </location>
</feature>
<keyword evidence="1" id="KW-0472">Membrane</keyword>
<keyword evidence="1" id="KW-1133">Transmembrane helix</keyword>
<accession>A0A170NMU2</accession>
<proteinExistence type="predicted"/>
<comment type="caution">
    <text evidence="2">The sequence shown here is derived from an EMBL/GenBank/DDBJ whole genome shotgun (WGS) entry which is preliminary data.</text>
</comment>
<gene>
    <name evidence="3" type="ORF">CLCOS_17240</name>
    <name evidence="2" type="ORF">WX73_00169</name>
</gene>
<reference evidence="2 4" key="1">
    <citation type="journal article" date="2015" name="Biotechnol. Bioeng.">
        <title>Genome sequence and phenotypic characterization of Caulobacter segnis.</title>
        <authorList>
            <person name="Patel S."/>
            <person name="Fletcher B."/>
            <person name="Scott D.C."/>
            <person name="Ely B."/>
        </authorList>
    </citation>
    <scope>NUCLEOTIDE SEQUENCE [LARGE SCALE GENOMIC DNA]</scope>
    <source>
        <strain evidence="2 4">PS02</strain>
    </source>
</reference>
<keyword evidence="1" id="KW-0812">Transmembrane</keyword>
<organism evidence="2 4">
    <name type="scientific">Clostridium coskatii</name>
    <dbReference type="NCBI Taxonomy" id="1705578"/>
    <lineage>
        <taxon>Bacteria</taxon>
        <taxon>Bacillati</taxon>
        <taxon>Bacillota</taxon>
        <taxon>Clostridia</taxon>
        <taxon>Eubacteriales</taxon>
        <taxon>Clostridiaceae</taxon>
        <taxon>Clostridium</taxon>
    </lineage>
</organism>
<dbReference type="Proteomes" id="UP000093694">
    <property type="component" value="Unassembled WGS sequence"/>
</dbReference>
<dbReference type="EMBL" id="LITQ01000014">
    <property type="protein sequence ID" value="OAA93217.1"/>
    <property type="molecule type" value="Genomic_DNA"/>
</dbReference>